<comment type="caution">
    <text evidence="1">The sequence shown here is derived from an EMBL/GenBank/DDBJ whole genome shotgun (WGS) entry which is preliminary data.</text>
</comment>
<sequence>MDLRKERRGYDTEESAAPRSAYTILPNAKRSGLVVCPSSALRRLRKRKKPGDIDVALDVDSLHQNDGISKDDLRRKFEDGKKEEGIGAKWAYDDDLSEMIAQESRKRQKTEAERNDKRREGRNRY</sequence>
<reference evidence="1" key="1">
    <citation type="submission" date="2022-08" db="EMBL/GenBank/DDBJ databases">
        <title>Genome Sequence of Fusarium decemcellulare.</title>
        <authorList>
            <person name="Buettner E."/>
        </authorList>
    </citation>
    <scope>NUCLEOTIDE SEQUENCE</scope>
    <source>
        <strain evidence="1">Babe19</strain>
    </source>
</reference>
<keyword evidence="2" id="KW-1185">Reference proteome</keyword>
<accession>A0ACC1RTC0</accession>
<gene>
    <name evidence="1" type="ORF">NM208_g11720</name>
</gene>
<evidence type="ECO:0000313" key="1">
    <source>
        <dbReference type="EMBL" id="KAJ3525253.1"/>
    </source>
</evidence>
<organism evidence="1 2">
    <name type="scientific">Fusarium decemcellulare</name>
    <dbReference type="NCBI Taxonomy" id="57161"/>
    <lineage>
        <taxon>Eukaryota</taxon>
        <taxon>Fungi</taxon>
        <taxon>Dikarya</taxon>
        <taxon>Ascomycota</taxon>
        <taxon>Pezizomycotina</taxon>
        <taxon>Sordariomycetes</taxon>
        <taxon>Hypocreomycetidae</taxon>
        <taxon>Hypocreales</taxon>
        <taxon>Nectriaceae</taxon>
        <taxon>Fusarium</taxon>
        <taxon>Fusarium decemcellulare species complex</taxon>
    </lineage>
</organism>
<protein>
    <submittedName>
        <fullName evidence="1">Uncharacterized protein</fullName>
    </submittedName>
</protein>
<dbReference type="Proteomes" id="UP001148629">
    <property type="component" value="Unassembled WGS sequence"/>
</dbReference>
<name>A0ACC1RTC0_9HYPO</name>
<proteinExistence type="predicted"/>
<dbReference type="EMBL" id="JANRMS010001939">
    <property type="protein sequence ID" value="KAJ3525253.1"/>
    <property type="molecule type" value="Genomic_DNA"/>
</dbReference>
<evidence type="ECO:0000313" key="2">
    <source>
        <dbReference type="Proteomes" id="UP001148629"/>
    </source>
</evidence>